<dbReference type="Proteomes" id="UP000317484">
    <property type="component" value="Unassembled WGS sequence"/>
</dbReference>
<dbReference type="EMBL" id="FXTJ01000019">
    <property type="protein sequence ID" value="SMO99792.1"/>
    <property type="molecule type" value="Genomic_DNA"/>
</dbReference>
<organism evidence="1 2">
    <name type="scientific">Geodermatophilus aquaeductus</name>
    <dbReference type="NCBI Taxonomy" id="1564161"/>
    <lineage>
        <taxon>Bacteria</taxon>
        <taxon>Bacillati</taxon>
        <taxon>Actinomycetota</taxon>
        <taxon>Actinomycetes</taxon>
        <taxon>Geodermatophilales</taxon>
        <taxon>Geodermatophilaceae</taxon>
        <taxon>Geodermatophilus</taxon>
    </lineage>
</organism>
<protein>
    <submittedName>
        <fullName evidence="1">Histidine phosphatase superfamily (Branch 1)</fullName>
    </submittedName>
</protein>
<dbReference type="SUPFAM" id="SSF53254">
    <property type="entry name" value="Phosphoglycerate mutase-like"/>
    <property type="match status" value="1"/>
</dbReference>
<evidence type="ECO:0000313" key="2">
    <source>
        <dbReference type="Proteomes" id="UP000317484"/>
    </source>
</evidence>
<dbReference type="AlphaFoldDB" id="A0A521FUJ8"/>
<dbReference type="Pfam" id="PF00300">
    <property type="entry name" value="His_Phos_1"/>
    <property type="match status" value="1"/>
</dbReference>
<name>A0A521FUJ8_9ACTN</name>
<dbReference type="InterPro" id="IPR029033">
    <property type="entry name" value="His_PPase_superfam"/>
</dbReference>
<proteinExistence type="predicted"/>
<dbReference type="Gene3D" id="3.40.50.1240">
    <property type="entry name" value="Phosphoglycerate mutase-like"/>
    <property type="match status" value="1"/>
</dbReference>
<reference evidence="1 2" key="1">
    <citation type="submission" date="2017-05" db="EMBL/GenBank/DDBJ databases">
        <authorList>
            <person name="Varghese N."/>
            <person name="Submissions S."/>
        </authorList>
    </citation>
    <scope>NUCLEOTIDE SEQUENCE [LARGE SCALE GENOMIC DNA]</scope>
    <source>
        <strain evidence="1 2">DSM 46834</strain>
    </source>
</reference>
<gene>
    <name evidence="1" type="ORF">SAMN06273567_11919</name>
</gene>
<sequence>MVTVLAVRHADIDLPTGSTDPGLNAAGRARAEALGRAVRSAGVGAVFHSEFARTQQTVAPSATALGLAPQLTPSAEVFARDALSGDLGAVVLVAGHSDTIPSILAALGATPAPAIGEREFDNLFVLTAPAGDGAHLLHLRYGSG</sequence>
<accession>A0A521FUJ8</accession>
<evidence type="ECO:0000313" key="1">
    <source>
        <dbReference type="EMBL" id="SMO99792.1"/>
    </source>
</evidence>
<keyword evidence="2" id="KW-1185">Reference proteome</keyword>
<dbReference type="InterPro" id="IPR013078">
    <property type="entry name" value="His_Pase_superF_clade-1"/>
</dbReference>